<keyword evidence="8" id="KW-1185">Reference proteome</keyword>
<feature type="compositionally biased region" description="Acidic residues" evidence="5">
    <location>
        <begin position="40"/>
        <end position="50"/>
    </location>
</feature>
<reference evidence="7 8" key="1">
    <citation type="journal article" date="2016" name="Nat. Commun.">
        <title>Extremotolerant tardigrade genome and improved radiotolerance of human cultured cells by tardigrade-unique protein.</title>
        <authorList>
            <person name="Hashimoto T."/>
            <person name="Horikawa D.D."/>
            <person name="Saito Y."/>
            <person name="Kuwahara H."/>
            <person name="Kozuka-Hata H."/>
            <person name="Shin-I T."/>
            <person name="Minakuchi Y."/>
            <person name="Ohishi K."/>
            <person name="Motoyama A."/>
            <person name="Aizu T."/>
            <person name="Enomoto A."/>
            <person name="Kondo K."/>
            <person name="Tanaka S."/>
            <person name="Hara Y."/>
            <person name="Koshikawa S."/>
            <person name="Sagara H."/>
            <person name="Miura T."/>
            <person name="Yokobori S."/>
            <person name="Miyagawa K."/>
            <person name="Suzuki Y."/>
            <person name="Kubo T."/>
            <person name="Oyama M."/>
            <person name="Kohara Y."/>
            <person name="Fujiyama A."/>
            <person name="Arakawa K."/>
            <person name="Katayama T."/>
            <person name="Toyoda A."/>
            <person name="Kunieda T."/>
        </authorList>
    </citation>
    <scope>NUCLEOTIDE SEQUENCE [LARGE SCALE GENOMIC DNA]</scope>
    <source>
        <strain evidence="7 8">YOKOZUNA-1</strain>
    </source>
</reference>
<evidence type="ECO:0000313" key="8">
    <source>
        <dbReference type="Proteomes" id="UP000186922"/>
    </source>
</evidence>
<dbReference type="GO" id="GO:0008270">
    <property type="term" value="F:zinc ion binding"/>
    <property type="evidence" value="ECO:0007669"/>
    <property type="project" value="UniProtKB-KW"/>
</dbReference>
<dbReference type="InterPro" id="IPR003656">
    <property type="entry name" value="Znf_BED"/>
</dbReference>
<dbReference type="InterPro" id="IPR036236">
    <property type="entry name" value="Znf_C2H2_sf"/>
</dbReference>
<evidence type="ECO:0000256" key="5">
    <source>
        <dbReference type="SAM" id="MobiDB-lite"/>
    </source>
</evidence>
<dbReference type="PROSITE" id="PS50808">
    <property type="entry name" value="ZF_BED"/>
    <property type="match status" value="1"/>
</dbReference>
<dbReference type="SUPFAM" id="SSF57667">
    <property type="entry name" value="beta-beta-alpha zinc fingers"/>
    <property type="match status" value="1"/>
</dbReference>
<proteinExistence type="predicted"/>
<evidence type="ECO:0000256" key="2">
    <source>
        <dbReference type="ARBA" id="ARBA00022771"/>
    </source>
</evidence>
<feature type="compositionally biased region" description="Low complexity" evidence="5">
    <location>
        <begin position="54"/>
        <end position="64"/>
    </location>
</feature>
<feature type="compositionally biased region" description="Low complexity" evidence="5">
    <location>
        <begin position="24"/>
        <end position="39"/>
    </location>
</feature>
<dbReference type="Pfam" id="PF02892">
    <property type="entry name" value="zf-BED"/>
    <property type="match status" value="1"/>
</dbReference>
<organism evidence="7 8">
    <name type="scientific">Ramazzottius varieornatus</name>
    <name type="common">Water bear</name>
    <name type="synonym">Tardigrade</name>
    <dbReference type="NCBI Taxonomy" id="947166"/>
    <lineage>
        <taxon>Eukaryota</taxon>
        <taxon>Metazoa</taxon>
        <taxon>Ecdysozoa</taxon>
        <taxon>Tardigrada</taxon>
        <taxon>Eutardigrada</taxon>
        <taxon>Parachela</taxon>
        <taxon>Hypsibioidea</taxon>
        <taxon>Ramazzottiidae</taxon>
        <taxon>Ramazzottius</taxon>
    </lineage>
</organism>
<feature type="region of interest" description="Disordered" evidence="5">
    <location>
        <begin position="1"/>
        <end position="78"/>
    </location>
</feature>
<gene>
    <name evidence="7" type="primary">RvY_06865</name>
    <name evidence="7" type="synonym">RvY_06865.2</name>
    <name evidence="7" type="ORF">RvY_06865-2</name>
</gene>
<sequence length="251" mass="27955">MRPPSRTKPIKGAKKKLPPERGKVPVAAAIAASPPVIDIAETDDGSDSEDESSRPPSTSSFSRFSQKRKLPGGQKKASAVWQYYTEDAETGTSTCKSCNHEAKPAGNTGNAVSHLKNRHPDAFAKYEEQEKLRKDLKKKEQDKPATGIAMIQSKLKFESSNPYEQGSLRIKRHRCTIHRLQTAVRAFEKDEKLKPITKKARIIVKTFRMSHVATGELLKATGLTLYVKQICQPDGILLCSFCDDLMKYENP</sequence>
<dbReference type="GO" id="GO:0003677">
    <property type="term" value="F:DNA binding"/>
    <property type="evidence" value="ECO:0007669"/>
    <property type="project" value="InterPro"/>
</dbReference>
<evidence type="ECO:0000313" key="7">
    <source>
        <dbReference type="EMBL" id="GAU95209.1"/>
    </source>
</evidence>
<keyword evidence="2 4" id="KW-0863">Zinc-finger</keyword>
<comment type="caution">
    <text evidence="7">The sequence shown here is derived from an EMBL/GenBank/DDBJ whole genome shotgun (WGS) entry which is preliminary data.</text>
</comment>
<dbReference type="OrthoDB" id="10057873at2759"/>
<feature type="domain" description="BED-type" evidence="6">
    <location>
        <begin position="75"/>
        <end position="126"/>
    </location>
</feature>
<keyword evidence="1" id="KW-0479">Metal-binding</keyword>
<evidence type="ECO:0000256" key="3">
    <source>
        <dbReference type="ARBA" id="ARBA00022833"/>
    </source>
</evidence>
<evidence type="ECO:0000256" key="1">
    <source>
        <dbReference type="ARBA" id="ARBA00022723"/>
    </source>
</evidence>
<dbReference type="AlphaFoldDB" id="A0A1D1V039"/>
<dbReference type="Proteomes" id="UP000186922">
    <property type="component" value="Unassembled WGS sequence"/>
</dbReference>
<dbReference type="SMART" id="SM00614">
    <property type="entry name" value="ZnF_BED"/>
    <property type="match status" value="1"/>
</dbReference>
<name>A0A1D1V039_RAMVA</name>
<keyword evidence="3" id="KW-0862">Zinc</keyword>
<accession>A0A1D1V039</accession>
<dbReference type="EMBL" id="BDGG01000003">
    <property type="protein sequence ID" value="GAU95209.1"/>
    <property type="molecule type" value="Genomic_DNA"/>
</dbReference>
<evidence type="ECO:0000259" key="6">
    <source>
        <dbReference type="PROSITE" id="PS50808"/>
    </source>
</evidence>
<evidence type="ECO:0000256" key="4">
    <source>
        <dbReference type="PROSITE-ProRule" id="PRU00027"/>
    </source>
</evidence>
<protein>
    <recommendedName>
        <fullName evidence="6">BED-type domain-containing protein</fullName>
    </recommendedName>
</protein>